<dbReference type="Proteomes" id="UP000475862">
    <property type="component" value="Unassembled WGS sequence"/>
</dbReference>
<dbReference type="AlphaFoldDB" id="A0A6G0TX42"/>
<dbReference type="InterPro" id="IPR003961">
    <property type="entry name" value="FN3_dom"/>
</dbReference>
<comment type="caution">
    <text evidence="5">The sequence shown here is derived from an EMBL/GenBank/DDBJ whole genome shotgun (WGS) entry which is preliminary data.</text>
</comment>
<gene>
    <name evidence="5" type="ORF">AGLY_003963</name>
</gene>
<feature type="domain" description="Fibronectin type-III" evidence="4">
    <location>
        <begin position="164"/>
        <end position="258"/>
    </location>
</feature>
<evidence type="ECO:0000259" key="4">
    <source>
        <dbReference type="PROSITE" id="PS50853"/>
    </source>
</evidence>
<evidence type="ECO:0000313" key="6">
    <source>
        <dbReference type="Proteomes" id="UP000475862"/>
    </source>
</evidence>
<dbReference type="InterPro" id="IPR036116">
    <property type="entry name" value="FN3_sf"/>
</dbReference>
<proteinExistence type="predicted"/>
<protein>
    <recommendedName>
        <fullName evidence="4">Fibronectin type-III domain-containing protein</fullName>
    </recommendedName>
</protein>
<name>A0A6G0TX42_APHGL</name>
<accession>A0A6G0TX42</accession>
<feature type="region of interest" description="Disordered" evidence="1">
    <location>
        <begin position="285"/>
        <end position="356"/>
    </location>
</feature>
<keyword evidence="6" id="KW-1185">Reference proteome</keyword>
<feature type="compositionally biased region" description="Basic and acidic residues" evidence="1">
    <location>
        <begin position="324"/>
        <end position="354"/>
    </location>
</feature>
<keyword evidence="2" id="KW-0812">Transmembrane</keyword>
<reference evidence="5 6" key="1">
    <citation type="submission" date="2019-08" db="EMBL/GenBank/DDBJ databases">
        <title>The genome of the soybean aphid Biotype 1, its phylome, world population structure and adaptation to the North American continent.</title>
        <authorList>
            <person name="Giordano R."/>
            <person name="Donthu R.K."/>
            <person name="Hernandez A.G."/>
            <person name="Wright C.L."/>
            <person name="Zimin A.V."/>
        </authorList>
    </citation>
    <scope>NUCLEOTIDE SEQUENCE [LARGE SCALE GENOMIC DNA]</scope>
    <source>
        <tissue evidence="5">Whole aphids</tissue>
    </source>
</reference>
<keyword evidence="2" id="KW-1133">Transmembrane helix</keyword>
<keyword evidence="2" id="KW-0472">Membrane</keyword>
<feature type="signal peptide" evidence="3">
    <location>
        <begin position="1"/>
        <end position="19"/>
    </location>
</feature>
<feature type="transmembrane region" description="Helical" evidence="2">
    <location>
        <begin position="409"/>
        <end position="433"/>
    </location>
</feature>
<dbReference type="InterPro" id="IPR013783">
    <property type="entry name" value="Ig-like_fold"/>
</dbReference>
<dbReference type="Gene3D" id="2.60.40.10">
    <property type="entry name" value="Immunoglobulins"/>
    <property type="match status" value="1"/>
</dbReference>
<dbReference type="Pfam" id="PF00041">
    <property type="entry name" value="fn3"/>
    <property type="match status" value="1"/>
</dbReference>
<dbReference type="CDD" id="cd00063">
    <property type="entry name" value="FN3"/>
    <property type="match status" value="1"/>
</dbReference>
<sequence length="513" mass="57597">MYALMCLYLYCVAVPAATAIQHFWNEDEFCQNLNAKYVNNSRDITTANITCNGTQPIRDGVNMLDNVQFLCREFDSLNYIWTSKNKVDNVKILVELISYDKMDMHLILEVNNSSHIRLKNLKPNTEYAARFRKLVNGTTYHIMDTPISKTLDKGQILGLVHSIKISNFTMETNNSTLNTSLSWTPSDDMNCRYKIVYHGGRTNERLKTQYVDVRESNSVKLNGLILERDYTVAIQSYYRNKSLIITSEPVEFKFTTPSCLEINQIIEDVVLDLCHKQVTNDPGDAVRHKAVRSAQRLRGQIRRPSALEDAEHDGRPESGLLRGEAGRRGEERVGKGVRDDGPAGGHGIRDEQRVGRRGVRGVVRKRVAGRPVLRERASVFAGGLQQRDGRGAAASPDNDATADQRRLHYLPWTAAPLLVLLALCAAVAVGQLLQRRAAVSIKSWYANDFYVGRTDPSELTAVSDSKRVELLQDVSGPPPMVFNNCYLYHGDENVFLTVDDLLRFASQAANGMT</sequence>
<evidence type="ECO:0000313" key="5">
    <source>
        <dbReference type="EMBL" id="KAE9540718.1"/>
    </source>
</evidence>
<evidence type="ECO:0000256" key="3">
    <source>
        <dbReference type="SAM" id="SignalP"/>
    </source>
</evidence>
<dbReference type="SUPFAM" id="SSF49265">
    <property type="entry name" value="Fibronectin type III"/>
    <property type="match status" value="1"/>
</dbReference>
<dbReference type="PROSITE" id="PS50853">
    <property type="entry name" value="FN3"/>
    <property type="match status" value="1"/>
</dbReference>
<dbReference type="EMBL" id="VYZN01000013">
    <property type="protein sequence ID" value="KAE9540718.1"/>
    <property type="molecule type" value="Genomic_DNA"/>
</dbReference>
<feature type="chain" id="PRO_5026034283" description="Fibronectin type-III domain-containing protein" evidence="3">
    <location>
        <begin position="20"/>
        <end position="513"/>
    </location>
</feature>
<organism evidence="5 6">
    <name type="scientific">Aphis glycines</name>
    <name type="common">Soybean aphid</name>
    <dbReference type="NCBI Taxonomy" id="307491"/>
    <lineage>
        <taxon>Eukaryota</taxon>
        <taxon>Metazoa</taxon>
        <taxon>Ecdysozoa</taxon>
        <taxon>Arthropoda</taxon>
        <taxon>Hexapoda</taxon>
        <taxon>Insecta</taxon>
        <taxon>Pterygota</taxon>
        <taxon>Neoptera</taxon>
        <taxon>Paraneoptera</taxon>
        <taxon>Hemiptera</taxon>
        <taxon>Sternorrhyncha</taxon>
        <taxon>Aphidomorpha</taxon>
        <taxon>Aphidoidea</taxon>
        <taxon>Aphididae</taxon>
        <taxon>Aphidini</taxon>
        <taxon>Aphis</taxon>
        <taxon>Aphis</taxon>
    </lineage>
</organism>
<keyword evidence="3" id="KW-0732">Signal</keyword>
<evidence type="ECO:0000256" key="2">
    <source>
        <dbReference type="SAM" id="Phobius"/>
    </source>
</evidence>
<evidence type="ECO:0000256" key="1">
    <source>
        <dbReference type="SAM" id="MobiDB-lite"/>
    </source>
</evidence>